<keyword evidence="1" id="KW-0732">Signal</keyword>
<dbReference type="Proteomes" id="UP000037397">
    <property type="component" value="Unassembled WGS sequence"/>
</dbReference>
<gene>
    <name evidence="2" type="ORF">VV01_04635</name>
</gene>
<dbReference type="InterPro" id="IPR043504">
    <property type="entry name" value="Peptidase_S1_PA_chymotrypsin"/>
</dbReference>
<dbReference type="Pfam" id="PF13365">
    <property type="entry name" value="Trypsin_2"/>
    <property type="match status" value="1"/>
</dbReference>
<evidence type="ECO:0000313" key="2">
    <source>
        <dbReference type="EMBL" id="KNX36603.1"/>
    </source>
</evidence>
<evidence type="ECO:0008006" key="4">
    <source>
        <dbReference type="Google" id="ProtNLM"/>
    </source>
</evidence>
<organism evidence="2 3">
    <name type="scientific">Luteipulveratus halotolerans</name>
    <dbReference type="NCBI Taxonomy" id="1631356"/>
    <lineage>
        <taxon>Bacteria</taxon>
        <taxon>Bacillati</taxon>
        <taxon>Actinomycetota</taxon>
        <taxon>Actinomycetes</taxon>
        <taxon>Micrococcales</taxon>
        <taxon>Dermacoccaceae</taxon>
        <taxon>Luteipulveratus</taxon>
    </lineage>
</organism>
<dbReference type="RefSeq" id="WP_050668870.1">
    <property type="nucleotide sequence ID" value="NZ_LAIR01000002.1"/>
</dbReference>
<comment type="caution">
    <text evidence="2">The sequence shown here is derived from an EMBL/GenBank/DDBJ whole genome shotgun (WGS) entry which is preliminary data.</text>
</comment>
<reference evidence="3" key="1">
    <citation type="submission" date="2015-03" db="EMBL/GenBank/DDBJ databases">
        <title>Luteipulveratus halotolerans sp. nov., a novel actinobacterium (Dermacoccaceae) from Sarawak, Malaysia.</title>
        <authorList>
            <person name="Juboi H."/>
            <person name="Basik A."/>
            <person name="Shamsul S.S."/>
            <person name="Arnold P."/>
            <person name="Schmitt E.K."/>
            <person name="Sanglier J.-J."/>
            <person name="Yeo T."/>
        </authorList>
    </citation>
    <scope>NUCLEOTIDE SEQUENCE [LARGE SCALE GENOMIC DNA]</scope>
    <source>
        <strain evidence="3">C296001</strain>
    </source>
</reference>
<feature type="signal peptide" evidence="1">
    <location>
        <begin position="1"/>
        <end position="30"/>
    </location>
</feature>
<protein>
    <recommendedName>
        <fullName evidence="4">Serine protease</fullName>
    </recommendedName>
</protein>
<evidence type="ECO:0000256" key="1">
    <source>
        <dbReference type="SAM" id="SignalP"/>
    </source>
</evidence>
<accession>A0A0L6CGF7</accession>
<dbReference type="EMBL" id="LAIR01000002">
    <property type="protein sequence ID" value="KNX36603.1"/>
    <property type="molecule type" value="Genomic_DNA"/>
</dbReference>
<dbReference type="STRING" id="1631356.VV01_04635"/>
<keyword evidence="3" id="KW-1185">Reference proteome</keyword>
<feature type="chain" id="PRO_5005562643" description="Serine protease" evidence="1">
    <location>
        <begin position="31"/>
        <end position="306"/>
    </location>
</feature>
<dbReference type="AlphaFoldDB" id="A0A0L6CGF7"/>
<dbReference type="OrthoDB" id="3233951at2"/>
<sequence length="306" mass="32040">MPSRRTTSRLAAVAVLGAAGAIAPLSSSQAAEPSAPTSAQPQTVQRLQAAGLASTIKLDNCSGSLVRYPTSTDTDKAMLLTNGHCYEGGFLSAGEVLVNKASSRSGQLLDDAGSSIGTVQATKVLYATMIGNDVALYELTDTYADIASSTGAKALTISDSKPADQSAISIPSSYWGKTYSCSINGFVGELREGDWTWHDSIRYAFPNPDCETIHGTSGSPIVDNTSLEVVGINNTGNDDGQQCTVNNPCEVNEDGTTTATQGQNYGQQTYWFTTCLTDNAIDLSKDGCLLTKPATATKPHGPKKPH</sequence>
<dbReference type="Gene3D" id="2.40.10.10">
    <property type="entry name" value="Trypsin-like serine proteases"/>
    <property type="match status" value="2"/>
</dbReference>
<dbReference type="PATRIC" id="fig|1631356.3.peg.869"/>
<dbReference type="SUPFAM" id="SSF50494">
    <property type="entry name" value="Trypsin-like serine proteases"/>
    <property type="match status" value="1"/>
</dbReference>
<proteinExistence type="predicted"/>
<name>A0A0L6CGF7_9MICO</name>
<dbReference type="InterPro" id="IPR009003">
    <property type="entry name" value="Peptidase_S1_PA"/>
</dbReference>
<evidence type="ECO:0000313" key="3">
    <source>
        <dbReference type="Proteomes" id="UP000037397"/>
    </source>
</evidence>